<dbReference type="InterPro" id="IPR041662">
    <property type="entry name" value="SusD-like_2"/>
</dbReference>
<keyword evidence="2" id="KW-1185">Reference proteome</keyword>
<name>A0A4Z0PZF9_9BACT</name>
<sequence>MNLRKGTAALALASLLAATPGCKDFYDVNVDPINATSARIEKLLPASQGAMSVYLGLSALGMSQATSTLVNQLSSSRDIGSYTPDGGSFSNQWGGLYADCLVNNEQVLKQATESQNWDYVGIAQLQKAFVFSQMVDLWGDIPYSQALQGAANPAPKFDKDSEIYKSLLGLIDAGLENLAKPSSTATLGTADLIYGGSKTKWARMGRTLKLKLLNQIRLNPTPVISEAALNTQVSALLAQDLMQSIGDDYEFKYNSSTTPENRNLGYIADYVTASRENSVGRFFYQDIMTGDPRRPYYFYRQVTSFQAAADFSDATGFVTVLLGSIGPAANTAIANSVTLPGLYAVGGKFDDGKGGVATGVAGKGTVAQRFLTSASRYFTEAEVRLMILKDQAGAATAMEKGIRLAFDKVNDIAAADNASNPAPTTPQISATVIDNYVQNALSGGVTLEKIMIEKYKAGFGFGEDVYTDYRRTGFPAITLPGTSAEPHTRLTGGYPRRLPYRQDDLTSNPNAPKQQPNLVLDKIFWDRR</sequence>
<keyword evidence="1" id="KW-0449">Lipoprotein</keyword>
<dbReference type="OrthoDB" id="622163at2"/>
<comment type="caution">
    <text evidence="1">The sequence shown here is derived from an EMBL/GenBank/DDBJ whole genome shotgun (WGS) entry which is preliminary data.</text>
</comment>
<dbReference type="SUPFAM" id="SSF48452">
    <property type="entry name" value="TPR-like"/>
    <property type="match status" value="1"/>
</dbReference>
<organism evidence="1 2">
    <name type="scientific">Hymenobacter aquaticus</name>
    <dbReference type="NCBI Taxonomy" id="1867101"/>
    <lineage>
        <taxon>Bacteria</taxon>
        <taxon>Pseudomonadati</taxon>
        <taxon>Bacteroidota</taxon>
        <taxon>Cytophagia</taxon>
        <taxon>Cytophagales</taxon>
        <taxon>Hymenobacteraceae</taxon>
        <taxon>Hymenobacter</taxon>
    </lineage>
</organism>
<reference evidence="1 2" key="1">
    <citation type="submission" date="2019-04" db="EMBL/GenBank/DDBJ databases">
        <authorList>
            <person name="Feng G."/>
            <person name="Zhang J."/>
            <person name="Zhu H."/>
        </authorList>
    </citation>
    <scope>NUCLEOTIDE SEQUENCE [LARGE SCALE GENOMIC DNA]</scope>
    <source>
        <strain evidence="1 2">JCM 31653</strain>
    </source>
</reference>
<proteinExistence type="predicted"/>
<gene>
    <name evidence="1" type="ORF">E5K00_18730</name>
</gene>
<evidence type="ECO:0000313" key="2">
    <source>
        <dbReference type="Proteomes" id="UP000297549"/>
    </source>
</evidence>
<accession>A0A4Z0PZF9</accession>
<dbReference type="Gene3D" id="1.25.40.390">
    <property type="match status" value="1"/>
</dbReference>
<dbReference type="Pfam" id="PF12771">
    <property type="entry name" value="SusD-like_2"/>
    <property type="match status" value="1"/>
</dbReference>
<evidence type="ECO:0000313" key="1">
    <source>
        <dbReference type="EMBL" id="TGE22281.1"/>
    </source>
</evidence>
<dbReference type="InterPro" id="IPR011990">
    <property type="entry name" value="TPR-like_helical_dom_sf"/>
</dbReference>
<dbReference type="EMBL" id="SRLC01000002">
    <property type="protein sequence ID" value="TGE22281.1"/>
    <property type="molecule type" value="Genomic_DNA"/>
</dbReference>
<protein>
    <submittedName>
        <fullName evidence="1">SusD/RagB family nutrient-binding outer membrane lipoprotein</fullName>
    </submittedName>
</protein>
<dbReference type="Proteomes" id="UP000297549">
    <property type="component" value="Unassembled WGS sequence"/>
</dbReference>
<dbReference type="AlphaFoldDB" id="A0A4Z0PZF9"/>